<keyword evidence="2 3" id="KW-0342">GTP-binding</keyword>
<comment type="similarity">
    <text evidence="5">Belongs to the small GTPase superfamily. Arf family.</text>
</comment>
<dbReference type="GO" id="GO:0003924">
    <property type="term" value="F:GTPase activity"/>
    <property type="evidence" value="ECO:0007669"/>
    <property type="project" value="InterPro"/>
</dbReference>
<dbReference type="GO" id="GO:0005525">
    <property type="term" value="F:GTP binding"/>
    <property type="evidence" value="ECO:0007669"/>
    <property type="project" value="UniProtKB-KW"/>
</dbReference>
<dbReference type="InterPro" id="IPR024156">
    <property type="entry name" value="Small_GTPase_ARF"/>
</dbReference>
<evidence type="ECO:0008006" key="8">
    <source>
        <dbReference type="Google" id="ProtNLM"/>
    </source>
</evidence>
<feature type="binding site" evidence="4">
    <location>
        <position position="45"/>
    </location>
    <ligand>
        <name>Mg(2+)</name>
        <dbReference type="ChEBI" id="CHEBI:18420"/>
    </ligand>
</feature>
<sequence length="199" mass="23690">MGNLIFRSTNCIFNKRVLMLGIDDSGKTTMLYKMKTNKIHKTIPTIGFNWETIEFKHSYFMIYDVRGGCSKNNGLWKHYYRDMSSIIFVVNCLDRDRIDDVKFELLKILNDQIDLKNIPILIFLNKYDKQLLFKEDERHSYYQEYRDNPITISELETILDLSKESINNKYNKRWHIEYSSNATGLGLNEGFEWLNKNSL</sequence>
<keyword evidence="1 3" id="KW-0547">Nucleotide-binding</keyword>
<evidence type="ECO:0000313" key="6">
    <source>
        <dbReference type="EMBL" id="KAK5584789.1"/>
    </source>
</evidence>
<keyword evidence="7" id="KW-1185">Reference proteome</keyword>
<dbReference type="InterPro" id="IPR005225">
    <property type="entry name" value="Small_GTP-bd"/>
</dbReference>
<keyword evidence="4" id="KW-0460">Magnesium</keyword>
<dbReference type="SUPFAM" id="SSF52540">
    <property type="entry name" value="P-loop containing nucleoside triphosphate hydrolases"/>
    <property type="match status" value="1"/>
</dbReference>
<dbReference type="InterPro" id="IPR027417">
    <property type="entry name" value="P-loop_NTPase"/>
</dbReference>
<evidence type="ECO:0000256" key="3">
    <source>
        <dbReference type="PIRSR" id="PIRSR606689-1"/>
    </source>
</evidence>
<dbReference type="InterPro" id="IPR006689">
    <property type="entry name" value="Small_GTPase_ARF/SAR"/>
</dbReference>
<evidence type="ECO:0000313" key="7">
    <source>
        <dbReference type="Proteomes" id="UP001344447"/>
    </source>
</evidence>
<evidence type="ECO:0000256" key="4">
    <source>
        <dbReference type="PIRSR" id="PIRSR606689-2"/>
    </source>
</evidence>
<dbReference type="PROSITE" id="PS51417">
    <property type="entry name" value="ARF"/>
    <property type="match status" value="1"/>
</dbReference>
<feature type="binding site" evidence="3">
    <location>
        <position position="68"/>
    </location>
    <ligand>
        <name>GTP</name>
        <dbReference type="ChEBI" id="CHEBI:37565"/>
    </ligand>
</feature>
<dbReference type="Proteomes" id="UP001344447">
    <property type="component" value="Unassembled WGS sequence"/>
</dbReference>
<feature type="binding site" evidence="4">
    <location>
        <position position="28"/>
    </location>
    <ligand>
        <name>Mg(2+)</name>
        <dbReference type="ChEBI" id="CHEBI:18420"/>
    </ligand>
</feature>
<dbReference type="NCBIfam" id="TIGR00231">
    <property type="entry name" value="small_GTP"/>
    <property type="match status" value="1"/>
</dbReference>
<evidence type="ECO:0000256" key="2">
    <source>
        <dbReference type="ARBA" id="ARBA00023134"/>
    </source>
</evidence>
<accession>A0AAN7U2P4</accession>
<dbReference type="PRINTS" id="PR00328">
    <property type="entry name" value="SAR1GTPBP"/>
</dbReference>
<name>A0AAN7U2P4_9MYCE</name>
<dbReference type="CDD" id="cd00878">
    <property type="entry name" value="Arf_Arl"/>
    <property type="match status" value="1"/>
</dbReference>
<dbReference type="Pfam" id="PF00025">
    <property type="entry name" value="Arf"/>
    <property type="match status" value="1"/>
</dbReference>
<dbReference type="PANTHER" id="PTHR11711">
    <property type="entry name" value="ADP RIBOSYLATION FACTOR-RELATED"/>
    <property type="match status" value="1"/>
</dbReference>
<reference evidence="6 7" key="1">
    <citation type="submission" date="2023-11" db="EMBL/GenBank/DDBJ databases">
        <title>Dfirmibasis_genome.</title>
        <authorList>
            <person name="Edelbroek B."/>
            <person name="Kjellin J."/>
            <person name="Jerlstrom-Hultqvist J."/>
            <person name="Soderbom F."/>
        </authorList>
    </citation>
    <scope>NUCLEOTIDE SEQUENCE [LARGE SCALE GENOMIC DNA]</scope>
    <source>
        <strain evidence="6 7">TNS-C-14</strain>
    </source>
</reference>
<dbReference type="EMBL" id="JAVFKY010000001">
    <property type="protein sequence ID" value="KAK5584789.1"/>
    <property type="molecule type" value="Genomic_DNA"/>
</dbReference>
<comment type="caution">
    <text evidence="6">The sequence shown here is derived from an EMBL/GenBank/DDBJ whole genome shotgun (WGS) entry which is preliminary data.</text>
</comment>
<dbReference type="Gene3D" id="3.40.50.300">
    <property type="entry name" value="P-loop containing nucleotide triphosphate hydrolases"/>
    <property type="match status" value="1"/>
</dbReference>
<dbReference type="GO" id="GO:0046872">
    <property type="term" value="F:metal ion binding"/>
    <property type="evidence" value="ECO:0007669"/>
    <property type="project" value="UniProtKB-KW"/>
</dbReference>
<keyword evidence="4" id="KW-0479">Metal-binding</keyword>
<dbReference type="SMART" id="SM00178">
    <property type="entry name" value="SAR"/>
    <property type="match status" value="1"/>
</dbReference>
<feature type="binding site" evidence="3">
    <location>
        <begin position="21"/>
        <end position="28"/>
    </location>
    <ligand>
        <name>GTP</name>
        <dbReference type="ChEBI" id="CHEBI:37565"/>
    </ligand>
</feature>
<evidence type="ECO:0000256" key="5">
    <source>
        <dbReference type="RuleBase" id="RU003925"/>
    </source>
</evidence>
<protein>
    <recommendedName>
        <fullName evidence="8">ADP-ribosylation factor</fullName>
    </recommendedName>
</protein>
<organism evidence="6 7">
    <name type="scientific">Dictyostelium firmibasis</name>
    <dbReference type="NCBI Taxonomy" id="79012"/>
    <lineage>
        <taxon>Eukaryota</taxon>
        <taxon>Amoebozoa</taxon>
        <taxon>Evosea</taxon>
        <taxon>Eumycetozoa</taxon>
        <taxon>Dictyostelia</taxon>
        <taxon>Dictyosteliales</taxon>
        <taxon>Dictyosteliaceae</taxon>
        <taxon>Dictyostelium</taxon>
    </lineage>
</organism>
<dbReference type="SMART" id="SM00177">
    <property type="entry name" value="ARF"/>
    <property type="match status" value="1"/>
</dbReference>
<proteinExistence type="inferred from homology"/>
<feature type="binding site" evidence="3">
    <location>
        <begin position="125"/>
        <end position="128"/>
    </location>
    <ligand>
        <name>GTP</name>
        <dbReference type="ChEBI" id="CHEBI:37565"/>
    </ligand>
</feature>
<evidence type="ECO:0000256" key="1">
    <source>
        <dbReference type="ARBA" id="ARBA00022741"/>
    </source>
</evidence>
<dbReference type="AlphaFoldDB" id="A0AAN7U2P4"/>
<gene>
    <name evidence="6" type="ORF">RB653_006406</name>
</gene>